<accession>A0A8H6VR57</accession>
<keyword evidence="8" id="KW-1185">Reference proteome</keyword>
<dbReference type="UniPathway" id="UPA00143"/>
<gene>
    <name evidence="7" type="ORF">MIND_01310400</name>
</gene>
<dbReference type="GO" id="GO:0016567">
    <property type="term" value="P:protein ubiquitination"/>
    <property type="evidence" value="ECO:0007669"/>
    <property type="project" value="UniProtKB-UniPathway"/>
</dbReference>
<keyword evidence="2 4" id="KW-0863">Zinc-finger</keyword>
<dbReference type="SMART" id="SM00184">
    <property type="entry name" value="RING"/>
    <property type="match status" value="1"/>
</dbReference>
<dbReference type="Proteomes" id="UP000636479">
    <property type="component" value="Unassembled WGS sequence"/>
</dbReference>
<dbReference type="InterPro" id="IPR001841">
    <property type="entry name" value="Znf_RING"/>
</dbReference>
<keyword evidence="1" id="KW-0479">Metal-binding</keyword>
<evidence type="ECO:0000256" key="1">
    <source>
        <dbReference type="ARBA" id="ARBA00022723"/>
    </source>
</evidence>
<dbReference type="EMBL" id="JACAZF010000014">
    <property type="protein sequence ID" value="KAF7290699.1"/>
    <property type="molecule type" value="Genomic_DNA"/>
</dbReference>
<dbReference type="AlphaFoldDB" id="A0A8H6VR57"/>
<reference evidence="7" key="1">
    <citation type="submission" date="2020-05" db="EMBL/GenBank/DDBJ databases">
        <title>Mycena genomes resolve the evolution of fungal bioluminescence.</title>
        <authorList>
            <person name="Tsai I.J."/>
        </authorList>
    </citation>
    <scope>NUCLEOTIDE SEQUENCE</scope>
    <source>
        <strain evidence="7">171206Taipei</strain>
    </source>
</reference>
<dbReference type="InterPro" id="IPR049627">
    <property type="entry name" value="SLX8"/>
</dbReference>
<feature type="compositionally biased region" description="Polar residues" evidence="5">
    <location>
        <begin position="63"/>
        <end position="82"/>
    </location>
</feature>
<dbReference type="GO" id="GO:0032183">
    <property type="term" value="F:SUMO binding"/>
    <property type="evidence" value="ECO:0007669"/>
    <property type="project" value="TreeGrafter"/>
</dbReference>
<evidence type="ECO:0000259" key="6">
    <source>
        <dbReference type="PROSITE" id="PS50089"/>
    </source>
</evidence>
<evidence type="ECO:0000256" key="2">
    <source>
        <dbReference type="ARBA" id="ARBA00022771"/>
    </source>
</evidence>
<feature type="domain" description="RING-type" evidence="6">
    <location>
        <begin position="96"/>
        <end position="146"/>
    </location>
</feature>
<dbReference type="Pfam" id="PF00097">
    <property type="entry name" value="zf-C3HC4"/>
    <property type="match status" value="1"/>
</dbReference>
<evidence type="ECO:0000313" key="7">
    <source>
        <dbReference type="EMBL" id="KAF7290699.1"/>
    </source>
</evidence>
<dbReference type="GO" id="GO:0008270">
    <property type="term" value="F:zinc ion binding"/>
    <property type="evidence" value="ECO:0007669"/>
    <property type="project" value="UniProtKB-KW"/>
</dbReference>
<dbReference type="GO" id="GO:0033768">
    <property type="term" value="C:SUMO-targeted ubiquitin ligase complex"/>
    <property type="evidence" value="ECO:0007669"/>
    <property type="project" value="TreeGrafter"/>
</dbReference>
<dbReference type="GO" id="GO:0140082">
    <property type="term" value="F:SUMO-ubiquitin ligase activity"/>
    <property type="evidence" value="ECO:0007669"/>
    <property type="project" value="TreeGrafter"/>
</dbReference>
<dbReference type="PANTHER" id="PTHR47094">
    <property type="entry name" value="ELFLESS, ISOFORM B"/>
    <property type="match status" value="1"/>
</dbReference>
<evidence type="ECO:0000256" key="3">
    <source>
        <dbReference type="ARBA" id="ARBA00022833"/>
    </source>
</evidence>
<evidence type="ECO:0000256" key="5">
    <source>
        <dbReference type="SAM" id="MobiDB-lite"/>
    </source>
</evidence>
<organism evidence="7 8">
    <name type="scientific">Mycena indigotica</name>
    <dbReference type="NCBI Taxonomy" id="2126181"/>
    <lineage>
        <taxon>Eukaryota</taxon>
        <taxon>Fungi</taxon>
        <taxon>Dikarya</taxon>
        <taxon>Basidiomycota</taxon>
        <taxon>Agaricomycotina</taxon>
        <taxon>Agaricomycetes</taxon>
        <taxon>Agaricomycetidae</taxon>
        <taxon>Agaricales</taxon>
        <taxon>Marasmiineae</taxon>
        <taxon>Mycenaceae</taxon>
        <taxon>Mycena</taxon>
    </lineage>
</organism>
<protein>
    <submittedName>
        <fullName evidence="7">RING-type domain-containing protein</fullName>
    </submittedName>
</protein>
<evidence type="ECO:0000313" key="8">
    <source>
        <dbReference type="Proteomes" id="UP000636479"/>
    </source>
</evidence>
<dbReference type="PANTHER" id="PTHR47094:SF1">
    <property type="entry name" value="RING-TYPE E3 UBIQUITIN TRANSFERASE"/>
    <property type="match status" value="1"/>
</dbReference>
<evidence type="ECO:0000256" key="4">
    <source>
        <dbReference type="PROSITE-ProRule" id="PRU00175"/>
    </source>
</evidence>
<proteinExistence type="predicted"/>
<dbReference type="CDD" id="cd16449">
    <property type="entry name" value="RING-HC"/>
    <property type="match status" value="1"/>
</dbReference>
<dbReference type="GO" id="GO:0061630">
    <property type="term" value="F:ubiquitin protein ligase activity"/>
    <property type="evidence" value="ECO:0007669"/>
    <property type="project" value="InterPro"/>
</dbReference>
<dbReference type="GO" id="GO:0006511">
    <property type="term" value="P:ubiquitin-dependent protein catabolic process"/>
    <property type="evidence" value="ECO:0007669"/>
    <property type="project" value="TreeGrafter"/>
</dbReference>
<dbReference type="PROSITE" id="PS50089">
    <property type="entry name" value="ZF_RING_2"/>
    <property type="match status" value="1"/>
</dbReference>
<feature type="region of interest" description="Disordered" evidence="5">
    <location>
        <begin position="1"/>
        <end position="88"/>
    </location>
</feature>
<name>A0A8H6VR57_9AGAR</name>
<dbReference type="Gene3D" id="3.30.40.10">
    <property type="entry name" value="Zinc/RING finger domain, C3HC4 (zinc finger)"/>
    <property type="match status" value="1"/>
</dbReference>
<feature type="compositionally biased region" description="Polar residues" evidence="5">
    <location>
        <begin position="1"/>
        <end position="10"/>
    </location>
</feature>
<dbReference type="SUPFAM" id="SSF57850">
    <property type="entry name" value="RING/U-box"/>
    <property type="match status" value="1"/>
</dbReference>
<dbReference type="RefSeq" id="XP_037214059.1">
    <property type="nucleotide sequence ID" value="XM_037369561.1"/>
</dbReference>
<dbReference type="InterPro" id="IPR018957">
    <property type="entry name" value="Znf_C3HC4_RING-type"/>
</dbReference>
<dbReference type="OrthoDB" id="6270329at2759"/>
<sequence>MANGEASSSRGTKRQLIPGESSRKRQKVQAEKPGDDSGLGEELPDNLIQKSTSSRQGEDSNDSESIPISTGADSYIAPTSSRPAPEPPQPLSTYTCPICFCAPTNATLTPCGHVCCGSCLFTAIKTMMQRGALIPGSLEARCPVCRAEIPGWDGKGGGVVGLQTRFVMSV</sequence>
<dbReference type="InterPro" id="IPR013083">
    <property type="entry name" value="Znf_RING/FYVE/PHD"/>
</dbReference>
<dbReference type="GeneID" id="59352077"/>
<comment type="caution">
    <text evidence="7">The sequence shown here is derived from an EMBL/GenBank/DDBJ whole genome shotgun (WGS) entry which is preliminary data.</text>
</comment>
<keyword evidence="3" id="KW-0862">Zinc</keyword>